<dbReference type="AlphaFoldDB" id="A0A914P954"/>
<feature type="compositionally biased region" description="Basic residues" evidence="1">
    <location>
        <begin position="191"/>
        <end position="204"/>
    </location>
</feature>
<name>A0A914P954_9BILA</name>
<dbReference type="Proteomes" id="UP000887578">
    <property type="component" value="Unplaced"/>
</dbReference>
<keyword evidence="2" id="KW-1185">Reference proteome</keyword>
<evidence type="ECO:0000313" key="3">
    <source>
        <dbReference type="WBParaSite" id="PDA_v2.g14012.t1"/>
    </source>
</evidence>
<evidence type="ECO:0000256" key="1">
    <source>
        <dbReference type="SAM" id="MobiDB-lite"/>
    </source>
</evidence>
<dbReference type="WBParaSite" id="PDA_v2.g14012.t1">
    <property type="protein sequence ID" value="PDA_v2.g14012.t1"/>
    <property type="gene ID" value="PDA_v2.g14012"/>
</dbReference>
<sequence>MYQVTCDNYIPVPPSNIPSKTCTIFSHDAAIYDITQNYKVITSVSAVVNVSNNIGFITGVAKGPDDLISGIYMNADVEALSLYDPMNYRHNQSISVIPDTNRYIFSWWQEELDIFDDAIEFYTGKLILRNGISYFAESTPVTESNDCFFNSATLSKKYVGTSSFCCDVFDNVKPPTTKNRFNPTSFETNKSKKTPKYQNLRKRL</sequence>
<evidence type="ECO:0000313" key="2">
    <source>
        <dbReference type="Proteomes" id="UP000887578"/>
    </source>
</evidence>
<protein>
    <submittedName>
        <fullName evidence="3">Uncharacterized protein</fullName>
    </submittedName>
</protein>
<proteinExistence type="predicted"/>
<reference evidence="3" key="1">
    <citation type="submission" date="2022-11" db="UniProtKB">
        <authorList>
            <consortium name="WormBaseParasite"/>
        </authorList>
    </citation>
    <scope>IDENTIFICATION</scope>
</reference>
<organism evidence="2 3">
    <name type="scientific">Panagrolaimus davidi</name>
    <dbReference type="NCBI Taxonomy" id="227884"/>
    <lineage>
        <taxon>Eukaryota</taxon>
        <taxon>Metazoa</taxon>
        <taxon>Ecdysozoa</taxon>
        <taxon>Nematoda</taxon>
        <taxon>Chromadorea</taxon>
        <taxon>Rhabditida</taxon>
        <taxon>Tylenchina</taxon>
        <taxon>Panagrolaimomorpha</taxon>
        <taxon>Panagrolaimoidea</taxon>
        <taxon>Panagrolaimidae</taxon>
        <taxon>Panagrolaimus</taxon>
    </lineage>
</organism>
<accession>A0A914P954</accession>
<feature type="region of interest" description="Disordered" evidence="1">
    <location>
        <begin position="180"/>
        <end position="204"/>
    </location>
</feature>